<keyword evidence="3" id="KW-0539">Nucleus</keyword>
<accession>A0AAJ5C6F8</accession>
<dbReference type="PANTHER" id="PTHR45625">
    <property type="entry name" value="PEPTIDYL-PROLYL CIS-TRANS ISOMERASE-RELATED"/>
    <property type="match status" value="1"/>
</dbReference>
<protein>
    <submittedName>
        <fullName evidence="7">Related to Peptidyl-prolyl isomerase CWC27</fullName>
    </submittedName>
</protein>
<keyword evidence="8" id="KW-1185">Reference proteome</keyword>
<dbReference type="Pfam" id="PF00160">
    <property type="entry name" value="Pro_isomerase"/>
    <property type="match status" value="1"/>
</dbReference>
<evidence type="ECO:0000259" key="6">
    <source>
        <dbReference type="PROSITE" id="PS50072"/>
    </source>
</evidence>
<proteinExistence type="inferred from homology"/>
<evidence type="ECO:0000256" key="1">
    <source>
        <dbReference type="ARBA" id="ARBA00000971"/>
    </source>
</evidence>
<dbReference type="PANTHER" id="PTHR45625:SF6">
    <property type="entry name" value="SPLICEOSOME-ASSOCIATED PROTEIN CWC27 HOMOLOG"/>
    <property type="match status" value="1"/>
</dbReference>
<feature type="domain" description="PPIase cyclophilin-type" evidence="6">
    <location>
        <begin position="22"/>
        <end position="167"/>
    </location>
</feature>
<evidence type="ECO:0000313" key="7">
    <source>
        <dbReference type="EMBL" id="SNX85802.1"/>
    </source>
</evidence>
<name>A0AAJ5C6F8_9BASI</name>
<feature type="compositionally biased region" description="Basic and acidic residues" evidence="5">
    <location>
        <begin position="235"/>
        <end position="245"/>
    </location>
</feature>
<dbReference type="InterPro" id="IPR002130">
    <property type="entry name" value="Cyclophilin-type_PPIase_dom"/>
</dbReference>
<evidence type="ECO:0000256" key="3">
    <source>
        <dbReference type="ARBA" id="ARBA00023242"/>
    </source>
</evidence>
<organism evidence="7 8">
    <name type="scientific">Melanopsichium pennsylvanicum</name>
    <dbReference type="NCBI Taxonomy" id="63383"/>
    <lineage>
        <taxon>Eukaryota</taxon>
        <taxon>Fungi</taxon>
        <taxon>Dikarya</taxon>
        <taxon>Basidiomycota</taxon>
        <taxon>Ustilaginomycotina</taxon>
        <taxon>Ustilaginomycetes</taxon>
        <taxon>Ustilaginales</taxon>
        <taxon>Ustilaginaceae</taxon>
        <taxon>Melanopsichium</taxon>
    </lineage>
</organism>
<dbReference type="GO" id="GO:0071013">
    <property type="term" value="C:catalytic step 2 spliceosome"/>
    <property type="evidence" value="ECO:0007669"/>
    <property type="project" value="TreeGrafter"/>
</dbReference>
<keyword evidence="7" id="KW-0413">Isomerase</keyword>
<evidence type="ECO:0000256" key="5">
    <source>
        <dbReference type="SAM" id="MobiDB-lite"/>
    </source>
</evidence>
<feature type="compositionally biased region" description="Basic and acidic residues" evidence="5">
    <location>
        <begin position="255"/>
        <end position="272"/>
    </location>
</feature>
<gene>
    <name evidence="7" type="ORF">MEPE_04511</name>
</gene>
<feature type="compositionally biased region" description="Basic and acidic residues" evidence="5">
    <location>
        <begin position="425"/>
        <end position="443"/>
    </location>
</feature>
<comment type="caution">
    <text evidence="7">The sequence shown here is derived from an EMBL/GenBank/DDBJ whole genome shotgun (WGS) entry which is preliminary data.</text>
</comment>
<feature type="compositionally biased region" description="Basic and acidic residues" evidence="5">
    <location>
        <begin position="286"/>
        <end position="312"/>
    </location>
</feature>
<dbReference type="AlphaFoldDB" id="A0AAJ5C6F8"/>
<dbReference type="GO" id="GO:0003755">
    <property type="term" value="F:peptidyl-prolyl cis-trans isomerase activity"/>
    <property type="evidence" value="ECO:0007669"/>
    <property type="project" value="UniProtKB-EC"/>
</dbReference>
<dbReference type="EMBL" id="OAPG01000011">
    <property type="protein sequence ID" value="SNX85802.1"/>
    <property type="molecule type" value="Genomic_DNA"/>
</dbReference>
<dbReference type="PROSITE" id="PS50072">
    <property type="entry name" value="CSA_PPIASE_2"/>
    <property type="match status" value="1"/>
</dbReference>
<feature type="region of interest" description="Disordered" evidence="5">
    <location>
        <begin position="178"/>
        <end position="326"/>
    </location>
</feature>
<dbReference type="PRINTS" id="PR00153">
    <property type="entry name" value="CSAPPISMRASE"/>
</dbReference>
<comment type="similarity">
    <text evidence="4">Belongs to the cyclophilin-type PPIase family. CWC27 subfamily.</text>
</comment>
<feature type="compositionally biased region" description="Basic and acidic residues" evidence="5">
    <location>
        <begin position="178"/>
        <end position="205"/>
    </location>
</feature>
<dbReference type="InterPro" id="IPR029000">
    <property type="entry name" value="Cyclophilin-like_dom_sf"/>
</dbReference>
<evidence type="ECO:0000256" key="4">
    <source>
        <dbReference type="ARBA" id="ARBA00038509"/>
    </source>
</evidence>
<sequence>MTSQYVTEPPTAGLVELITSKGPITIELFSRECPQACRNFLTLALEGFYDNLEFHRLIPGFVIQSGDPSNTGTGGESIYGQPFPIEPHSRLKFNRRGLLAMAALDKQNESQFFLTLDATPELQAKHTLMGRVAGKTIYNLVELSEGVELLDGKDRPRYPPKLLEVRVLEDPFGDLKPRLTKEERRDRERTERHERAKRKEDEESRRKGKGKKNTKLLSFGEEENGEQVALKGPKSSHDLLKDDKRLSKKAMGTKMESKEQDQDLLVEAERKVSPGPSTAITQPPIKNEETPEKRAEHELRRSEQNQESDSFRAKPSSSTSSSFGRDYLSLQRAKYASSSAAKKDSYDALLNFQSRIRTKATRSSSSQPTASTIASLAAEKDDDDDDEEEEEEEEAREYGASDDDADADWRQHKLDAGGRPLGGADGKDRIDDYEVLDPRDHKSNTNGKGKGKGTDGQKGENRREGKRGRDWVDNDRRYSSYDKKGRRQDHVGDRAYKPSSSDDGRDKKYKARQSTDTHDRDRRNRVDHRR</sequence>
<dbReference type="Gene3D" id="2.40.100.10">
    <property type="entry name" value="Cyclophilin-like"/>
    <property type="match status" value="1"/>
</dbReference>
<evidence type="ECO:0000313" key="8">
    <source>
        <dbReference type="Proteomes" id="UP001294444"/>
    </source>
</evidence>
<feature type="compositionally biased region" description="Basic and acidic residues" evidence="5">
    <location>
        <begin position="407"/>
        <end position="416"/>
    </location>
</feature>
<comment type="catalytic activity">
    <reaction evidence="1">
        <text>[protein]-peptidylproline (omega=180) = [protein]-peptidylproline (omega=0)</text>
        <dbReference type="Rhea" id="RHEA:16237"/>
        <dbReference type="Rhea" id="RHEA-COMP:10747"/>
        <dbReference type="Rhea" id="RHEA-COMP:10748"/>
        <dbReference type="ChEBI" id="CHEBI:83833"/>
        <dbReference type="ChEBI" id="CHEBI:83834"/>
        <dbReference type="EC" id="5.2.1.8"/>
    </reaction>
</comment>
<feature type="region of interest" description="Disordered" evidence="5">
    <location>
        <begin position="357"/>
        <end position="530"/>
    </location>
</feature>
<comment type="subcellular location">
    <subcellularLocation>
        <location evidence="2">Nucleus</location>
    </subcellularLocation>
</comment>
<feature type="compositionally biased region" description="Basic and acidic residues" evidence="5">
    <location>
        <begin position="452"/>
        <end position="506"/>
    </location>
</feature>
<feature type="compositionally biased region" description="Basic and acidic residues" evidence="5">
    <location>
        <begin position="513"/>
        <end position="524"/>
    </location>
</feature>
<feature type="compositionally biased region" description="Acidic residues" evidence="5">
    <location>
        <begin position="380"/>
        <end position="406"/>
    </location>
</feature>
<evidence type="ECO:0000256" key="2">
    <source>
        <dbReference type="ARBA" id="ARBA00004123"/>
    </source>
</evidence>
<dbReference type="InterPro" id="IPR044666">
    <property type="entry name" value="Cyclophilin_A-like"/>
</dbReference>
<feature type="compositionally biased region" description="Polar residues" evidence="5">
    <location>
        <begin position="357"/>
        <end position="374"/>
    </location>
</feature>
<dbReference type="Proteomes" id="UP001294444">
    <property type="component" value="Unassembled WGS sequence"/>
</dbReference>
<reference evidence="7" key="1">
    <citation type="submission" date="2023-10" db="EMBL/GenBank/DDBJ databases">
        <authorList>
            <person name="Guldener U."/>
        </authorList>
    </citation>
    <scope>NUCLEOTIDE SEQUENCE</scope>
    <source>
        <strain evidence="7">Mp4</strain>
    </source>
</reference>
<dbReference type="SUPFAM" id="SSF50891">
    <property type="entry name" value="Cyclophilin-like"/>
    <property type="match status" value="1"/>
</dbReference>